<gene>
    <name evidence="1" type="ORF">I5E68_06735</name>
</gene>
<comment type="caution">
    <text evidence="1">The sequence shown here is derived from an EMBL/GenBank/DDBJ whole genome shotgun (WGS) entry which is preliminary data.</text>
</comment>
<protein>
    <submittedName>
        <fullName evidence="1">Uncharacterized protein</fullName>
    </submittedName>
</protein>
<keyword evidence="2" id="KW-1185">Reference proteome</keyword>
<proteinExistence type="predicted"/>
<sequence>MTPQEQLSLFARGVDALGGAGAAARTLSCSQGAIEAVLGGETALHEGWLRAISIALLDHANLCRALERGLSPDFPSNLLEGQARGAVARGGRA</sequence>
<dbReference type="Proteomes" id="UP000617634">
    <property type="component" value="Unassembled WGS sequence"/>
</dbReference>
<name>A0A931ML35_9SPHN</name>
<evidence type="ECO:0000313" key="1">
    <source>
        <dbReference type="EMBL" id="MBH0112646.1"/>
    </source>
</evidence>
<dbReference type="AlphaFoldDB" id="A0A931ML35"/>
<evidence type="ECO:0000313" key="2">
    <source>
        <dbReference type="Proteomes" id="UP000617634"/>
    </source>
</evidence>
<reference evidence="1" key="1">
    <citation type="submission" date="2020-11" db="EMBL/GenBank/DDBJ databases">
        <title>Novosphingobium aureum sp. nov., a marine bacterium isolated from sediment of a salt flat.</title>
        <authorList>
            <person name="Yoo Y."/>
            <person name="Kim J.-J."/>
        </authorList>
    </citation>
    <scope>NUCLEOTIDE SEQUENCE</scope>
    <source>
        <strain evidence="1">YJ-S2-02</strain>
    </source>
</reference>
<dbReference type="RefSeq" id="WP_197162306.1">
    <property type="nucleotide sequence ID" value="NZ_JADZGI010000001.1"/>
</dbReference>
<dbReference type="EMBL" id="JADZGI010000001">
    <property type="protein sequence ID" value="MBH0112646.1"/>
    <property type="molecule type" value="Genomic_DNA"/>
</dbReference>
<organism evidence="1 2">
    <name type="scientific">Novosphingobium aureum</name>
    <dbReference type="NCBI Taxonomy" id="2792964"/>
    <lineage>
        <taxon>Bacteria</taxon>
        <taxon>Pseudomonadati</taxon>
        <taxon>Pseudomonadota</taxon>
        <taxon>Alphaproteobacteria</taxon>
        <taxon>Sphingomonadales</taxon>
        <taxon>Sphingomonadaceae</taxon>
        <taxon>Novosphingobium</taxon>
    </lineage>
</organism>
<accession>A0A931ML35</accession>